<sequence>MPEEAKRWKEMLLAKYDHLDVVISLFGPVIGTHVGEGTIGFGWYDWPDRTELV</sequence>
<evidence type="ECO:0000313" key="2">
    <source>
        <dbReference type="EMBL" id="PTQ55275.1"/>
    </source>
</evidence>
<feature type="transmembrane region" description="Helical" evidence="1">
    <location>
        <begin position="21"/>
        <end position="44"/>
    </location>
</feature>
<proteinExistence type="predicted"/>
<evidence type="ECO:0008006" key="4">
    <source>
        <dbReference type="Google" id="ProtNLM"/>
    </source>
</evidence>
<keyword evidence="1" id="KW-0472">Membrane</keyword>
<evidence type="ECO:0000256" key="1">
    <source>
        <dbReference type="SAM" id="Phobius"/>
    </source>
</evidence>
<evidence type="ECO:0000313" key="3">
    <source>
        <dbReference type="Proteomes" id="UP000244338"/>
    </source>
</evidence>
<dbReference type="InterPro" id="IPR003797">
    <property type="entry name" value="DegV"/>
</dbReference>
<dbReference type="InterPro" id="IPR043168">
    <property type="entry name" value="DegV_C"/>
</dbReference>
<accession>A0A2R6XXX4</accession>
<dbReference type="Proteomes" id="UP000244338">
    <property type="component" value="Unassembled WGS sequence"/>
</dbReference>
<dbReference type="PROSITE" id="PS51482">
    <property type="entry name" value="DEGV"/>
    <property type="match status" value="1"/>
</dbReference>
<comment type="caution">
    <text evidence="2">The sequence shown here is derived from an EMBL/GenBank/DDBJ whole genome shotgun (WGS) entry which is preliminary data.</text>
</comment>
<dbReference type="Gene3D" id="3.30.1180.10">
    <property type="match status" value="1"/>
</dbReference>
<keyword evidence="1" id="KW-0812">Transmembrane</keyword>
<dbReference type="EMBL" id="PEBX01000150">
    <property type="protein sequence ID" value="PTQ55275.1"/>
    <property type="molecule type" value="Genomic_DNA"/>
</dbReference>
<gene>
    <name evidence="2" type="ORF">BSOLF_2599</name>
</gene>
<organism evidence="2 3">
    <name type="scientific">Candidatus Carbonibacillus altaicus</name>
    <dbReference type="NCBI Taxonomy" id="2163959"/>
    <lineage>
        <taxon>Bacteria</taxon>
        <taxon>Bacillati</taxon>
        <taxon>Bacillota</taxon>
        <taxon>Bacilli</taxon>
        <taxon>Bacillales</taxon>
        <taxon>Candidatus Carbonibacillus</taxon>
    </lineage>
</organism>
<dbReference type="SUPFAM" id="SSF82549">
    <property type="entry name" value="DAK1/DegV-like"/>
    <property type="match status" value="1"/>
</dbReference>
<dbReference type="AlphaFoldDB" id="A0A2R6XXX4"/>
<reference evidence="3" key="1">
    <citation type="journal article" date="2018" name="Sci. Rep.">
        <title>Lignite coal burning seam in the remote Altai Mountains harbors a hydrogen-driven thermophilic microbial community.</title>
        <authorList>
            <person name="Kadnikov V.V."/>
            <person name="Mardanov A.V."/>
            <person name="Ivasenko D.A."/>
            <person name="Antsiferov D.V."/>
            <person name="Beletsky A.V."/>
            <person name="Karnachuk O.V."/>
            <person name="Ravin N.V."/>
        </authorList>
    </citation>
    <scope>NUCLEOTIDE SEQUENCE [LARGE SCALE GENOMIC DNA]</scope>
</reference>
<keyword evidence="1" id="KW-1133">Transmembrane helix</keyword>
<protein>
    <recommendedName>
        <fullName evidence="4">DegV family protein</fullName>
    </recommendedName>
</protein>
<name>A0A2R6XXX4_9BACL</name>
<dbReference type="Pfam" id="PF02645">
    <property type="entry name" value="DegV"/>
    <property type="match status" value="1"/>
</dbReference>